<name>A0ABX3AB06_9GAMM</name>
<comment type="caution">
    <text evidence="1">The sequence shown here is derived from an EMBL/GenBank/DDBJ whole genome shotgun (WGS) entry which is preliminary data.</text>
</comment>
<evidence type="ECO:0000313" key="1">
    <source>
        <dbReference type="EMBL" id="ODN43319.1"/>
    </source>
</evidence>
<organism evidence="1 2">
    <name type="scientific">Piscirickettsia litoralis</name>
    <dbReference type="NCBI Taxonomy" id="1891921"/>
    <lineage>
        <taxon>Bacteria</taxon>
        <taxon>Pseudomonadati</taxon>
        <taxon>Pseudomonadota</taxon>
        <taxon>Gammaproteobacteria</taxon>
        <taxon>Thiotrichales</taxon>
        <taxon>Piscirickettsiaceae</taxon>
        <taxon>Piscirickettsia</taxon>
    </lineage>
</organism>
<sequence>MIKQFREQTKPITDKLKLLDYKWSDLSCLESINILNLKNISEDSISLAEQNLIMKRPKRRDGISFLHDIGVFDGMVKDCSLSEKEKRY</sequence>
<accession>A0ABX3AB06</accession>
<evidence type="ECO:0000313" key="2">
    <source>
        <dbReference type="Proteomes" id="UP000094329"/>
    </source>
</evidence>
<gene>
    <name evidence="1" type="ORF">BGC07_10785</name>
</gene>
<proteinExistence type="predicted"/>
<dbReference type="Proteomes" id="UP000094329">
    <property type="component" value="Unassembled WGS sequence"/>
</dbReference>
<dbReference type="RefSeq" id="WP_069313117.1">
    <property type="nucleotide sequence ID" value="NZ_MDTU01000001.1"/>
</dbReference>
<protein>
    <submittedName>
        <fullName evidence="1">Uncharacterized protein</fullName>
    </submittedName>
</protein>
<reference evidence="1 2" key="1">
    <citation type="submission" date="2016-08" db="EMBL/GenBank/DDBJ databases">
        <title>Draft genome sequence of Candidatus Piscirickettsia litoralis, from seawater.</title>
        <authorList>
            <person name="Wan X."/>
            <person name="Lee A.J."/>
            <person name="Hou S."/>
            <person name="Donachie S.P."/>
        </authorList>
    </citation>
    <scope>NUCLEOTIDE SEQUENCE [LARGE SCALE GENOMIC DNA]</scope>
    <source>
        <strain evidence="1 2">Y2</strain>
    </source>
</reference>
<dbReference type="EMBL" id="MDTU01000001">
    <property type="protein sequence ID" value="ODN43319.1"/>
    <property type="molecule type" value="Genomic_DNA"/>
</dbReference>
<keyword evidence="2" id="KW-1185">Reference proteome</keyword>